<keyword evidence="5 8" id="KW-0408">Iron</keyword>
<keyword evidence="12" id="KW-1185">Reference proteome</keyword>
<accession>A0ABD3VSA1</accession>
<reference evidence="11 12" key="1">
    <citation type="submission" date="2024-11" db="EMBL/GenBank/DDBJ databases">
        <title>Chromosome-level genome assembly of the freshwater bivalve Anodonta woodiana.</title>
        <authorList>
            <person name="Chen X."/>
        </authorList>
    </citation>
    <scope>NUCLEOTIDE SEQUENCE [LARGE SCALE GENOMIC DNA]</scope>
    <source>
        <strain evidence="11">MN2024</strain>
        <tissue evidence="11">Gills</tissue>
    </source>
</reference>
<feature type="binding site" evidence="8">
    <location>
        <position position="75"/>
    </location>
    <ligand>
        <name>Fe cation</name>
        <dbReference type="ChEBI" id="CHEBI:24875"/>
        <label>1</label>
    </ligand>
</feature>
<dbReference type="CDD" id="cd01056">
    <property type="entry name" value="Euk_Ferritin"/>
    <property type="match status" value="1"/>
</dbReference>
<evidence type="ECO:0000256" key="7">
    <source>
        <dbReference type="ARBA" id="ARBA00047990"/>
    </source>
</evidence>
<evidence type="ECO:0000256" key="6">
    <source>
        <dbReference type="ARBA" id="ARBA00025111"/>
    </source>
</evidence>
<evidence type="ECO:0000313" key="12">
    <source>
        <dbReference type="Proteomes" id="UP001634394"/>
    </source>
</evidence>
<dbReference type="InterPro" id="IPR012347">
    <property type="entry name" value="Ferritin-like"/>
</dbReference>
<evidence type="ECO:0000256" key="5">
    <source>
        <dbReference type="ARBA" id="ARBA00023004"/>
    </source>
</evidence>
<dbReference type="InterPro" id="IPR009078">
    <property type="entry name" value="Ferritin-like_SF"/>
</dbReference>
<dbReference type="GO" id="GO:0004322">
    <property type="term" value="F:ferroxidase activity"/>
    <property type="evidence" value="ECO:0007669"/>
    <property type="project" value="UniProtKB-EC"/>
</dbReference>
<evidence type="ECO:0000259" key="10">
    <source>
        <dbReference type="PROSITE" id="PS50905"/>
    </source>
</evidence>
<dbReference type="InterPro" id="IPR009040">
    <property type="entry name" value="Ferritin-like_diiron"/>
</dbReference>
<dbReference type="AlphaFoldDB" id="A0ABD3VSA1"/>
<feature type="binding site" evidence="8">
    <location>
        <position position="194"/>
    </location>
    <ligand>
        <name>Fe cation</name>
        <dbReference type="ChEBI" id="CHEBI:24875"/>
        <label>1</label>
    </ligand>
</feature>
<evidence type="ECO:0000313" key="11">
    <source>
        <dbReference type="EMBL" id="KAL3863392.1"/>
    </source>
</evidence>
<feature type="binding site" evidence="8">
    <location>
        <position position="160"/>
    </location>
    <ligand>
        <name>Fe cation</name>
        <dbReference type="ChEBI" id="CHEBI:24875"/>
        <label>1</label>
    </ligand>
</feature>
<evidence type="ECO:0000256" key="8">
    <source>
        <dbReference type="PIRSR" id="PIRSR601519-1"/>
    </source>
</evidence>
<dbReference type="Gene3D" id="1.20.1260.10">
    <property type="match status" value="1"/>
</dbReference>
<dbReference type="GO" id="GO:0046872">
    <property type="term" value="F:metal ion binding"/>
    <property type="evidence" value="ECO:0007669"/>
    <property type="project" value="UniProtKB-KW"/>
</dbReference>
<comment type="catalytic activity">
    <reaction evidence="7 9">
        <text>4 Fe(2+) + O2 + 4 H(+) = 4 Fe(3+) + 2 H2O</text>
        <dbReference type="Rhea" id="RHEA:11148"/>
        <dbReference type="ChEBI" id="CHEBI:15377"/>
        <dbReference type="ChEBI" id="CHEBI:15378"/>
        <dbReference type="ChEBI" id="CHEBI:15379"/>
        <dbReference type="ChEBI" id="CHEBI:29033"/>
        <dbReference type="ChEBI" id="CHEBI:29034"/>
        <dbReference type="EC" id="1.16.3.1"/>
    </reaction>
</comment>
<evidence type="ECO:0000256" key="3">
    <source>
        <dbReference type="ARBA" id="ARBA00022723"/>
    </source>
</evidence>
<comment type="function">
    <text evidence="6">Stores iron in a soluble, non-toxic, readily available form. Important for iron homeostasis. Has ferroxidase activity. Iron is taken up in the ferrous form and deposited as ferric hydroxides after oxidation.</text>
</comment>
<organism evidence="11 12">
    <name type="scientific">Sinanodonta woodiana</name>
    <name type="common">Chinese pond mussel</name>
    <name type="synonym">Anodonta woodiana</name>
    <dbReference type="NCBI Taxonomy" id="1069815"/>
    <lineage>
        <taxon>Eukaryota</taxon>
        <taxon>Metazoa</taxon>
        <taxon>Spiralia</taxon>
        <taxon>Lophotrochozoa</taxon>
        <taxon>Mollusca</taxon>
        <taxon>Bivalvia</taxon>
        <taxon>Autobranchia</taxon>
        <taxon>Heteroconchia</taxon>
        <taxon>Palaeoheterodonta</taxon>
        <taxon>Unionida</taxon>
        <taxon>Unionoidea</taxon>
        <taxon>Unionidae</taxon>
        <taxon>Unioninae</taxon>
        <taxon>Sinanodonta</taxon>
    </lineage>
</organism>
<feature type="domain" description="Ferritin-like diiron" evidence="10">
    <location>
        <begin position="23"/>
        <end position="212"/>
    </location>
</feature>
<dbReference type="SUPFAM" id="SSF47240">
    <property type="entry name" value="Ferritin-like"/>
    <property type="match status" value="1"/>
</dbReference>
<dbReference type="EC" id="1.16.3.1" evidence="9"/>
<sequence>MKFFIVVFLGVCSAANYVEKIKQNFDDDVNKKISEQIRLELQASYIYLAYSQYFSRADVALPAFAKYFEDASKEEREHATYLMDYLNKRGGFLTLYDTEFDSVCQTIRAHKDMQTLSFGSNACICYFMSQKKMLADDDICPDRKNWKNGLWAMQDALILERFVTSAIYDLHTLAGKLKDAHFEHVLEHHFLDEQIQSVHKISEHIRKLERVGDGLGEYLYSL</sequence>
<name>A0ABD3VSA1_SINWO</name>
<proteinExistence type="inferred from homology"/>
<dbReference type="PANTHER" id="PTHR11431:SF75">
    <property type="entry name" value="FERRITIN"/>
    <property type="match status" value="1"/>
</dbReference>
<evidence type="ECO:0000256" key="9">
    <source>
        <dbReference type="RuleBase" id="RU361145"/>
    </source>
</evidence>
<comment type="function">
    <text evidence="9">Stores iron in a soluble, non-toxic, readily available form. Important for iron homeostasis. Iron is taken up in the ferrous form and deposited as ferric hydroxides after oxidation.</text>
</comment>
<comment type="similarity">
    <text evidence="1 9">Belongs to the ferritin family.</text>
</comment>
<evidence type="ECO:0000256" key="1">
    <source>
        <dbReference type="ARBA" id="ARBA00007513"/>
    </source>
</evidence>
<keyword evidence="2 9" id="KW-0409">Iron storage</keyword>
<evidence type="ECO:0000256" key="4">
    <source>
        <dbReference type="ARBA" id="ARBA00023002"/>
    </source>
</evidence>
<dbReference type="PROSITE" id="PS50905">
    <property type="entry name" value="FERRITIN_LIKE"/>
    <property type="match status" value="1"/>
</dbReference>
<protein>
    <recommendedName>
        <fullName evidence="9">Ferritin</fullName>
        <ecNumber evidence="9">1.16.3.1</ecNumber>
    </recommendedName>
</protein>
<dbReference type="InterPro" id="IPR008331">
    <property type="entry name" value="Ferritin_DPS_dom"/>
</dbReference>
<gene>
    <name evidence="11" type="ORF">ACJMK2_005149</name>
</gene>
<keyword evidence="4 9" id="KW-0560">Oxidoreductase</keyword>
<comment type="caution">
    <text evidence="11">The sequence shown here is derived from an EMBL/GenBank/DDBJ whole genome shotgun (WGS) entry which is preliminary data.</text>
</comment>
<evidence type="ECO:0000256" key="2">
    <source>
        <dbReference type="ARBA" id="ARBA00022434"/>
    </source>
</evidence>
<dbReference type="EMBL" id="JBJQND010000010">
    <property type="protein sequence ID" value="KAL3863392.1"/>
    <property type="molecule type" value="Genomic_DNA"/>
</dbReference>
<dbReference type="Pfam" id="PF00210">
    <property type="entry name" value="Ferritin"/>
    <property type="match status" value="1"/>
</dbReference>
<dbReference type="Proteomes" id="UP001634394">
    <property type="component" value="Unassembled WGS sequence"/>
</dbReference>
<feature type="binding site" evidence="8">
    <location>
        <position position="78"/>
    </location>
    <ligand>
        <name>Fe cation</name>
        <dbReference type="ChEBI" id="CHEBI:24875"/>
        <label>1</label>
    </ligand>
</feature>
<dbReference type="InterPro" id="IPR001519">
    <property type="entry name" value="Ferritin"/>
</dbReference>
<dbReference type="PANTHER" id="PTHR11431">
    <property type="entry name" value="FERRITIN"/>
    <property type="match status" value="1"/>
</dbReference>
<keyword evidence="3 8" id="KW-0479">Metal-binding</keyword>
<dbReference type="GO" id="GO:0006879">
    <property type="term" value="P:intracellular iron ion homeostasis"/>
    <property type="evidence" value="ECO:0007669"/>
    <property type="project" value="UniProtKB-KW"/>
</dbReference>
<feature type="binding site" evidence="8">
    <location>
        <position position="40"/>
    </location>
    <ligand>
        <name>Fe cation</name>
        <dbReference type="ChEBI" id="CHEBI:24875"/>
        <label>1</label>
    </ligand>
</feature>